<feature type="non-terminal residue" evidence="1">
    <location>
        <position position="55"/>
    </location>
</feature>
<organism evidence="1 2">
    <name type="scientific">Spiromyces aspiralis</name>
    <dbReference type="NCBI Taxonomy" id="68401"/>
    <lineage>
        <taxon>Eukaryota</taxon>
        <taxon>Fungi</taxon>
        <taxon>Fungi incertae sedis</taxon>
        <taxon>Zoopagomycota</taxon>
        <taxon>Kickxellomycotina</taxon>
        <taxon>Kickxellomycetes</taxon>
        <taxon>Kickxellales</taxon>
        <taxon>Kickxellaceae</taxon>
        <taxon>Spiromyces</taxon>
    </lineage>
</organism>
<dbReference type="EMBL" id="JAMZIH010000595">
    <property type="protein sequence ID" value="KAJ1679107.1"/>
    <property type="molecule type" value="Genomic_DNA"/>
</dbReference>
<evidence type="ECO:0000313" key="1">
    <source>
        <dbReference type="EMBL" id="KAJ1679107.1"/>
    </source>
</evidence>
<reference evidence="1" key="1">
    <citation type="submission" date="2022-06" db="EMBL/GenBank/DDBJ databases">
        <title>Phylogenomic reconstructions and comparative analyses of Kickxellomycotina fungi.</title>
        <authorList>
            <person name="Reynolds N.K."/>
            <person name="Stajich J.E."/>
            <person name="Barry K."/>
            <person name="Grigoriev I.V."/>
            <person name="Crous P."/>
            <person name="Smith M.E."/>
        </authorList>
    </citation>
    <scope>NUCLEOTIDE SEQUENCE</scope>
    <source>
        <strain evidence="1">RSA 2271</strain>
    </source>
</reference>
<feature type="non-terminal residue" evidence="1">
    <location>
        <position position="1"/>
    </location>
</feature>
<evidence type="ECO:0000313" key="2">
    <source>
        <dbReference type="Proteomes" id="UP001145114"/>
    </source>
</evidence>
<proteinExistence type="predicted"/>
<sequence>GQPGREPRPDQTRPRAHQELRRRGRPPVRARPQRRRGQRHGRPARGPGRGQECAL</sequence>
<name>A0ACC1HV42_9FUNG</name>
<dbReference type="Proteomes" id="UP001145114">
    <property type="component" value="Unassembled WGS sequence"/>
</dbReference>
<keyword evidence="2" id="KW-1185">Reference proteome</keyword>
<gene>
    <name evidence="1" type="ORF">EV182_002708</name>
</gene>
<comment type="caution">
    <text evidence="1">The sequence shown here is derived from an EMBL/GenBank/DDBJ whole genome shotgun (WGS) entry which is preliminary data.</text>
</comment>
<accession>A0ACC1HV42</accession>
<protein>
    <submittedName>
        <fullName evidence="1">Uncharacterized protein</fullName>
    </submittedName>
</protein>